<feature type="repeat" description="WD" evidence="3">
    <location>
        <begin position="231"/>
        <end position="263"/>
    </location>
</feature>
<feature type="repeat" description="WD" evidence="3">
    <location>
        <begin position="179"/>
        <end position="211"/>
    </location>
</feature>
<evidence type="ECO:0008006" key="6">
    <source>
        <dbReference type="Google" id="ProtNLM"/>
    </source>
</evidence>
<comment type="caution">
    <text evidence="4">The sequence shown here is derived from an EMBL/GenBank/DDBJ whole genome shotgun (WGS) entry which is preliminary data.</text>
</comment>
<dbReference type="PROSITE" id="PS00678">
    <property type="entry name" value="WD_REPEATS_1"/>
    <property type="match status" value="3"/>
</dbReference>
<evidence type="ECO:0000256" key="2">
    <source>
        <dbReference type="ARBA" id="ARBA00022737"/>
    </source>
</evidence>
<dbReference type="SUPFAM" id="SSF50978">
    <property type="entry name" value="WD40 repeat-like"/>
    <property type="match status" value="2"/>
</dbReference>
<dbReference type="AlphaFoldDB" id="W4M8P5"/>
<dbReference type="PANTHER" id="PTHR22847">
    <property type="entry name" value="WD40 REPEAT PROTEIN"/>
    <property type="match status" value="1"/>
</dbReference>
<gene>
    <name evidence="4" type="ORF">ETSY2_15355</name>
</gene>
<dbReference type="PROSITE" id="PS50294">
    <property type="entry name" value="WD_REPEATS_REGION"/>
    <property type="match status" value="3"/>
</dbReference>
<feature type="repeat" description="WD" evidence="3">
    <location>
        <begin position="400"/>
        <end position="434"/>
    </location>
</feature>
<dbReference type="EMBL" id="AZHX01000619">
    <property type="protein sequence ID" value="ETX06729.1"/>
    <property type="molecule type" value="Genomic_DNA"/>
</dbReference>
<protein>
    <recommendedName>
        <fullName evidence="6">Anaphase-promoting complex subunit 4 WD40 domain-containing protein</fullName>
    </recommendedName>
</protein>
<dbReference type="PANTHER" id="PTHR22847:SF637">
    <property type="entry name" value="WD REPEAT DOMAIN 5B"/>
    <property type="match status" value="1"/>
</dbReference>
<dbReference type="CDD" id="cd00200">
    <property type="entry name" value="WD40"/>
    <property type="match status" value="1"/>
</dbReference>
<dbReference type="InterPro" id="IPR020472">
    <property type="entry name" value="WD40_PAC1"/>
</dbReference>
<evidence type="ECO:0000256" key="1">
    <source>
        <dbReference type="ARBA" id="ARBA00022574"/>
    </source>
</evidence>
<feature type="repeat" description="WD" evidence="3">
    <location>
        <begin position="56"/>
        <end position="96"/>
    </location>
</feature>
<dbReference type="InterPro" id="IPR019775">
    <property type="entry name" value="WD40_repeat_CS"/>
</dbReference>
<reference evidence="4 5" key="1">
    <citation type="journal article" date="2014" name="Nature">
        <title>An environmental bacterial taxon with a large and distinct metabolic repertoire.</title>
        <authorList>
            <person name="Wilson M.C."/>
            <person name="Mori T."/>
            <person name="Ruckert C."/>
            <person name="Uria A.R."/>
            <person name="Helf M.J."/>
            <person name="Takada K."/>
            <person name="Gernert C."/>
            <person name="Steffens U.A."/>
            <person name="Heycke N."/>
            <person name="Schmitt S."/>
            <person name="Rinke C."/>
            <person name="Helfrich E.J."/>
            <person name="Brachmann A.O."/>
            <person name="Gurgui C."/>
            <person name="Wakimoto T."/>
            <person name="Kracht M."/>
            <person name="Crusemann M."/>
            <person name="Hentschel U."/>
            <person name="Abe I."/>
            <person name="Matsunaga S."/>
            <person name="Kalinowski J."/>
            <person name="Takeyama H."/>
            <person name="Piel J."/>
        </authorList>
    </citation>
    <scope>NUCLEOTIDE SEQUENCE [LARGE SCALE GENOMIC DNA]</scope>
    <source>
        <strain evidence="5">TSY2</strain>
    </source>
</reference>
<dbReference type="SMART" id="SM00320">
    <property type="entry name" value="WD40"/>
    <property type="match status" value="9"/>
</dbReference>
<evidence type="ECO:0000313" key="4">
    <source>
        <dbReference type="EMBL" id="ETX06729.1"/>
    </source>
</evidence>
<keyword evidence="2" id="KW-0677">Repeat</keyword>
<keyword evidence="1 3" id="KW-0853">WD repeat</keyword>
<dbReference type="Gene3D" id="2.130.10.10">
    <property type="entry name" value="YVTN repeat-like/Quinoprotein amine dehydrogenase"/>
    <property type="match status" value="3"/>
</dbReference>
<name>W4M8P5_9BACT</name>
<dbReference type="InterPro" id="IPR001680">
    <property type="entry name" value="WD40_rpt"/>
</dbReference>
<evidence type="ECO:0000313" key="5">
    <source>
        <dbReference type="Proteomes" id="UP000019140"/>
    </source>
</evidence>
<dbReference type="InterPro" id="IPR036322">
    <property type="entry name" value="WD40_repeat_dom_sf"/>
</dbReference>
<sequence length="586" mass="64074">MAYLDFTSGSVELLGYHDHLVNRITVNSAGTKAASAASDYTIYLWDLSTHRCERVLLGHYDDVEDFAFVDDHTGVSVSRDWRILVWNLDTGAITRVIEGHEKDVLAVVYHDGKIYTSGDDMTLRVWDLQSGQLMKMWGPFEHETDSCAIDAMHSRAVLGCDDGVIRLFDIDSGVMEAQIPAHASGIKKVAVSPANGDILSAAYDQKIKVWDAKDLSLKVEPERQLATWERSFNWSPDGAKLLAGTFDGTALVWDATSGHCLREIGHRESGNICLNDVSATAAGDIVTVSDDGLIRLGRLTPQESRWTAQVEPVSGRVLANAVTLADEEGRVISGAHDQKLHLFQKRDGMLVNEIETPLDEGPINEIRVARHRGYEGQCFVACYSGAIVRVDPQGHVVGQLRLHEGAVKALRLHPTRQIGVSCSADGALLSWSFEGQLLYQFPGHMAIVDDVDIDPSGQFITSVSRDFTVKVYHLDSGQQLQSFATGHRSPKGVCFLETHTVIVTNYWGALIRVDLERGDILTRQIAENGISAVCRCGDDLVAVSYDGAAYLVRPNDLSVLNTLRGMTQRLVPSGMIPAPADLAAAV</sequence>
<dbReference type="Pfam" id="PF00400">
    <property type="entry name" value="WD40"/>
    <property type="match status" value="7"/>
</dbReference>
<keyword evidence="5" id="KW-1185">Reference proteome</keyword>
<dbReference type="Proteomes" id="UP000019140">
    <property type="component" value="Unassembled WGS sequence"/>
</dbReference>
<proteinExistence type="predicted"/>
<feature type="repeat" description="WD" evidence="3">
    <location>
        <begin position="441"/>
        <end position="482"/>
    </location>
</feature>
<feature type="repeat" description="WD" evidence="3">
    <location>
        <begin position="14"/>
        <end position="55"/>
    </location>
</feature>
<evidence type="ECO:0000256" key="3">
    <source>
        <dbReference type="PROSITE-ProRule" id="PRU00221"/>
    </source>
</evidence>
<dbReference type="PROSITE" id="PS50082">
    <property type="entry name" value="WD_REPEATS_2"/>
    <property type="match status" value="7"/>
</dbReference>
<organism evidence="4 5">
    <name type="scientific">Candidatus Entotheonella gemina</name>
    <dbReference type="NCBI Taxonomy" id="1429439"/>
    <lineage>
        <taxon>Bacteria</taxon>
        <taxon>Pseudomonadati</taxon>
        <taxon>Nitrospinota/Tectimicrobiota group</taxon>
        <taxon>Candidatus Tectimicrobiota</taxon>
        <taxon>Candidatus Entotheonellia</taxon>
        <taxon>Candidatus Entotheonellales</taxon>
        <taxon>Candidatus Entotheonellaceae</taxon>
        <taxon>Candidatus Entotheonella</taxon>
    </lineage>
</organism>
<dbReference type="HOGENOM" id="CLU_465173_0_0_7"/>
<dbReference type="PRINTS" id="PR00320">
    <property type="entry name" value="GPROTEINBRPT"/>
</dbReference>
<dbReference type="InterPro" id="IPR015943">
    <property type="entry name" value="WD40/YVTN_repeat-like_dom_sf"/>
</dbReference>
<accession>W4M8P5</accession>
<feature type="repeat" description="WD" evidence="3">
    <location>
        <begin position="97"/>
        <end position="136"/>
    </location>
</feature>